<proteinExistence type="predicted"/>
<evidence type="ECO:0000256" key="2">
    <source>
        <dbReference type="SAM" id="Coils"/>
    </source>
</evidence>
<evidence type="ECO:0000313" key="5">
    <source>
        <dbReference type="EMBL" id="MDR7381184.1"/>
    </source>
</evidence>
<dbReference type="EMBL" id="JAVDYE010000001">
    <property type="protein sequence ID" value="MDR7381184.1"/>
    <property type="molecule type" value="Genomic_DNA"/>
</dbReference>
<organism evidence="5 6">
    <name type="scientific">Promicromonospora iranensis</name>
    <dbReference type="NCBI Taxonomy" id="1105144"/>
    <lineage>
        <taxon>Bacteria</taxon>
        <taxon>Bacillati</taxon>
        <taxon>Actinomycetota</taxon>
        <taxon>Actinomycetes</taxon>
        <taxon>Micrococcales</taxon>
        <taxon>Promicromonosporaceae</taxon>
        <taxon>Promicromonospora</taxon>
    </lineage>
</organism>
<feature type="region of interest" description="Disordered" evidence="3">
    <location>
        <begin position="1"/>
        <end position="42"/>
    </location>
</feature>
<feature type="compositionally biased region" description="Low complexity" evidence="3">
    <location>
        <begin position="18"/>
        <end position="29"/>
    </location>
</feature>
<dbReference type="PROSITE" id="PS51898">
    <property type="entry name" value="TYR_RECOMBINASE"/>
    <property type="match status" value="1"/>
</dbReference>
<accession>A0ABU2CIN2</accession>
<evidence type="ECO:0000313" key="6">
    <source>
        <dbReference type="Proteomes" id="UP001183585"/>
    </source>
</evidence>
<protein>
    <submittedName>
        <fullName evidence="5">Integrase</fullName>
    </submittedName>
</protein>
<dbReference type="CDD" id="cd00397">
    <property type="entry name" value="DNA_BRE_C"/>
    <property type="match status" value="1"/>
</dbReference>
<comment type="caution">
    <text evidence="5">The sequence shown here is derived from an EMBL/GenBank/DDBJ whole genome shotgun (WGS) entry which is preliminary data.</text>
</comment>
<dbReference type="InterPro" id="IPR011010">
    <property type="entry name" value="DNA_brk_join_enz"/>
</dbReference>
<dbReference type="Proteomes" id="UP001183585">
    <property type="component" value="Unassembled WGS sequence"/>
</dbReference>
<feature type="domain" description="Tyr recombinase" evidence="4">
    <location>
        <begin position="480"/>
        <end position="714"/>
    </location>
</feature>
<feature type="region of interest" description="Disordered" evidence="3">
    <location>
        <begin position="410"/>
        <end position="430"/>
    </location>
</feature>
<keyword evidence="2" id="KW-0175">Coiled coil</keyword>
<keyword evidence="1" id="KW-0233">DNA recombination</keyword>
<dbReference type="RefSeq" id="WP_274997557.1">
    <property type="nucleotide sequence ID" value="NZ_JAJQQP010000016.1"/>
</dbReference>
<dbReference type="InterPro" id="IPR002104">
    <property type="entry name" value="Integrase_catalytic"/>
</dbReference>
<dbReference type="SUPFAM" id="SSF56349">
    <property type="entry name" value="DNA breaking-rejoining enzymes"/>
    <property type="match status" value="1"/>
</dbReference>
<name>A0ABU2CIN2_9MICO</name>
<gene>
    <name evidence="5" type="ORF">J2S48_000699</name>
</gene>
<dbReference type="Pfam" id="PF00589">
    <property type="entry name" value="Phage_integrase"/>
    <property type="match status" value="1"/>
</dbReference>
<evidence type="ECO:0000256" key="3">
    <source>
        <dbReference type="SAM" id="MobiDB-lite"/>
    </source>
</evidence>
<evidence type="ECO:0000256" key="1">
    <source>
        <dbReference type="ARBA" id="ARBA00023172"/>
    </source>
</evidence>
<reference evidence="5 6" key="1">
    <citation type="submission" date="2023-07" db="EMBL/GenBank/DDBJ databases">
        <title>Sequencing the genomes of 1000 actinobacteria strains.</title>
        <authorList>
            <person name="Klenk H.-P."/>
        </authorList>
    </citation>
    <scope>NUCLEOTIDE SEQUENCE [LARGE SCALE GENOMIC DNA]</scope>
    <source>
        <strain evidence="5 6">DSM 45554</strain>
    </source>
</reference>
<sequence>MIEVPVSGAELPADSRSAAGIQAAQTRAASGPTTKPLSPPAAVAPDAVFGPRGRILRQHAYDLGSAPPVLPSGASGEGAQGLGLDDAIYFTLDRVLEVFPSRKPTSTGVRRILQWLDRFDGDTWEQRWLASGADLAPRTWRSSVTPRTPESSVAQGMNALLVARVLRPSYGWQLASKAGAHLPQRILTVNEAEQLERLRALPAYRSALFRHQYDAEACLSRVLIRTGKRLHEIRGDDLLFYADVVRTSGRNRREHLAWELLVTLGPFAGEPLTLRAAWSAKGNTRQHSVETLVDRYGLPAGAVRDLLVDYLRELKPSMDYGSLEGWAYRLVRLFWWEVLQINPHQADLRLASEVAAEWRERLAVTTDGLPRREIHSILFAVRGMYRDLAEWSHDEPARWGPWVAPCPVSRHESRNASKAKRRQQSRMQNRTRALTPLLPALVAEAVRRRDWAARLLTAGQEAGHGQRFVVDGSEFELHHPPPRRYERDRPSLLRARIVTAAPDLPLIRVNRHGLVDITAAESDGFWAWAAIETLRHTGIRVEELLELTQLSLRHHTAASTGTLVPLLHIVPSKNDMERLIPMTPELVAVLVAVQRRAKDNSGRIPLSIRYDPHEKVHGEPFPHLFVRRIGTRNEVISPSVARRLIVDVAVSAGLRDAGEPIHFTPHDFRRLFTTEMVSTGLPLHITATLLGHLNLDTTRGYTAVFPEEVIAAHQHFIERRRATRTSAELRTATGEEWADFENHFLLRKVALGDCHRPYGTPCVHEHACVKCRFLRVDPAQLPRIEDMTANATKRIAEAKERVWLGEVAALEDSLKHLRKRRTEAEQQLKTATASMPAEDG</sequence>
<evidence type="ECO:0000259" key="4">
    <source>
        <dbReference type="PROSITE" id="PS51898"/>
    </source>
</evidence>
<dbReference type="Gene3D" id="1.10.443.10">
    <property type="entry name" value="Intergrase catalytic core"/>
    <property type="match status" value="1"/>
</dbReference>
<feature type="coiled-coil region" evidence="2">
    <location>
        <begin position="807"/>
        <end position="834"/>
    </location>
</feature>
<keyword evidence="6" id="KW-1185">Reference proteome</keyword>
<dbReference type="InterPro" id="IPR013762">
    <property type="entry name" value="Integrase-like_cat_sf"/>
</dbReference>